<comment type="caution">
    <text evidence="3">The sequence shown here is derived from an EMBL/GenBank/DDBJ whole genome shotgun (WGS) entry which is preliminary data.</text>
</comment>
<proteinExistence type="predicted"/>
<keyword evidence="4" id="KW-1185">Reference proteome</keyword>
<reference evidence="3 4" key="1">
    <citation type="submission" date="2023-07" db="EMBL/GenBank/DDBJ databases">
        <title>Genomic Encyclopedia of Type Strains, Phase IV (KMG-IV): sequencing the most valuable type-strain genomes for metagenomic binning, comparative biology and taxonomic classification.</title>
        <authorList>
            <person name="Goeker M."/>
        </authorList>
    </citation>
    <scope>NUCLEOTIDE SEQUENCE [LARGE SCALE GENOMIC DNA]</scope>
    <source>
        <strain evidence="3 4">DSM 19619</strain>
    </source>
</reference>
<dbReference type="EMBL" id="JAUSVX010000006">
    <property type="protein sequence ID" value="MDQ0470699.1"/>
    <property type="molecule type" value="Genomic_DNA"/>
</dbReference>
<feature type="region of interest" description="Disordered" evidence="1">
    <location>
        <begin position="1"/>
        <end position="28"/>
    </location>
</feature>
<dbReference type="RefSeq" id="WP_307274867.1">
    <property type="nucleotide sequence ID" value="NZ_JAUSVX010000006.1"/>
</dbReference>
<accession>A0ABU0JBP8</accession>
<evidence type="ECO:0000313" key="3">
    <source>
        <dbReference type="EMBL" id="MDQ0470699.1"/>
    </source>
</evidence>
<organism evidence="3 4">
    <name type="scientific">Labrys wisconsinensis</name>
    <dbReference type="NCBI Taxonomy" id="425677"/>
    <lineage>
        <taxon>Bacteria</taxon>
        <taxon>Pseudomonadati</taxon>
        <taxon>Pseudomonadota</taxon>
        <taxon>Alphaproteobacteria</taxon>
        <taxon>Hyphomicrobiales</taxon>
        <taxon>Xanthobacteraceae</taxon>
        <taxon>Labrys</taxon>
    </lineage>
</organism>
<gene>
    <name evidence="3" type="ORF">QO011_003718</name>
</gene>
<name>A0ABU0JBP8_9HYPH</name>
<protein>
    <submittedName>
        <fullName evidence="3">Surface antigen</fullName>
    </submittedName>
</protein>
<dbReference type="InterPro" id="IPR032635">
    <property type="entry name" value="Anti_2"/>
</dbReference>
<evidence type="ECO:0000313" key="4">
    <source>
        <dbReference type="Proteomes" id="UP001242480"/>
    </source>
</evidence>
<feature type="domain" description="Surface antigen" evidence="2">
    <location>
        <begin position="13"/>
        <end position="117"/>
    </location>
</feature>
<evidence type="ECO:0000256" key="1">
    <source>
        <dbReference type="SAM" id="MobiDB-lite"/>
    </source>
</evidence>
<dbReference type="Proteomes" id="UP001242480">
    <property type="component" value="Unassembled WGS sequence"/>
</dbReference>
<sequence>MPLGPIFGSGEDDVTGSIAPRDGRFSRNMSDADWARTKSAVQAAFDPANAGKAVPWDNPETGLKGAVTPIAGAFAEANRTCKAFIATLVEGADTHWYQGHACQGDDAGWTITSAAPWTPPKAP</sequence>
<evidence type="ECO:0000259" key="2">
    <source>
        <dbReference type="Pfam" id="PF16998"/>
    </source>
</evidence>
<dbReference type="Pfam" id="PF16998">
    <property type="entry name" value="17kDa_Anti_2"/>
    <property type="match status" value="1"/>
</dbReference>